<comment type="caution">
    <text evidence="2">The sequence shown here is derived from an EMBL/GenBank/DDBJ whole genome shotgun (WGS) entry which is preliminary data.</text>
</comment>
<evidence type="ECO:0000259" key="1">
    <source>
        <dbReference type="PROSITE" id="PS50206"/>
    </source>
</evidence>
<dbReference type="InterPro" id="IPR036873">
    <property type="entry name" value="Rhodanese-like_dom_sf"/>
</dbReference>
<dbReference type="EMBL" id="SOAW01000004">
    <property type="protein sequence ID" value="TDT29111.1"/>
    <property type="molecule type" value="Genomic_DNA"/>
</dbReference>
<dbReference type="Gene3D" id="3.40.250.10">
    <property type="entry name" value="Rhodanese-like domain"/>
    <property type="match status" value="1"/>
</dbReference>
<dbReference type="PROSITE" id="PS50206">
    <property type="entry name" value="RHODANESE_3"/>
    <property type="match status" value="1"/>
</dbReference>
<proteinExistence type="predicted"/>
<dbReference type="SMART" id="SM00450">
    <property type="entry name" value="RHOD"/>
    <property type="match status" value="1"/>
</dbReference>
<evidence type="ECO:0000313" key="2">
    <source>
        <dbReference type="EMBL" id="TDT29111.1"/>
    </source>
</evidence>
<sequence>MGEELPTTDPNGAEALVAEGYQLLDVRTQAEWDEAHVEGATHIPLDQLTERVGEVGPQVVAMCRSGGRSAQATAFLNHSGKEAVNLDGGILEWAAQGKPVVSG</sequence>
<gene>
    <name evidence="2" type="ORF">CLV29_3209</name>
</gene>
<keyword evidence="3" id="KW-1185">Reference proteome</keyword>
<dbReference type="PANTHER" id="PTHR43031:SF1">
    <property type="entry name" value="PYRIDINE NUCLEOTIDE-DISULPHIDE OXIDOREDUCTASE"/>
    <property type="match status" value="1"/>
</dbReference>
<dbReference type="InterPro" id="IPR050229">
    <property type="entry name" value="GlpE_sulfurtransferase"/>
</dbReference>
<reference evidence="2 3" key="1">
    <citation type="submission" date="2019-03" db="EMBL/GenBank/DDBJ databases">
        <title>Genomic Encyclopedia of Archaeal and Bacterial Type Strains, Phase II (KMG-II): from individual species to whole genera.</title>
        <authorList>
            <person name="Goeker M."/>
        </authorList>
    </citation>
    <scope>NUCLEOTIDE SEQUENCE [LARGE SCALE GENOMIC DNA]</scope>
    <source>
        <strain evidence="2 3">DSM 24323</strain>
    </source>
</reference>
<dbReference type="SUPFAM" id="SSF52821">
    <property type="entry name" value="Rhodanese/Cell cycle control phosphatase"/>
    <property type="match status" value="1"/>
</dbReference>
<accession>A0A4R7IWR6</accession>
<name>A0A4R7IWR6_9ACTN</name>
<protein>
    <submittedName>
        <fullName evidence="2">Rhodanese-related sulfurtransferase</fullName>
    </submittedName>
</protein>
<dbReference type="PANTHER" id="PTHR43031">
    <property type="entry name" value="FAD-DEPENDENT OXIDOREDUCTASE"/>
    <property type="match status" value="1"/>
</dbReference>
<dbReference type="GO" id="GO:0016740">
    <property type="term" value="F:transferase activity"/>
    <property type="evidence" value="ECO:0007669"/>
    <property type="project" value="UniProtKB-KW"/>
</dbReference>
<evidence type="ECO:0000313" key="3">
    <source>
        <dbReference type="Proteomes" id="UP000295371"/>
    </source>
</evidence>
<feature type="domain" description="Rhodanese" evidence="1">
    <location>
        <begin position="17"/>
        <end position="102"/>
    </location>
</feature>
<organism evidence="2 3">
    <name type="scientific">Naumannella halotolerans</name>
    <dbReference type="NCBI Taxonomy" id="993414"/>
    <lineage>
        <taxon>Bacteria</taxon>
        <taxon>Bacillati</taxon>
        <taxon>Actinomycetota</taxon>
        <taxon>Actinomycetes</taxon>
        <taxon>Propionibacteriales</taxon>
        <taxon>Propionibacteriaceae</taxon>
        <taxon>Naumannella</taxon>
    </lineage>
</organism>
<dbReference type="Pfam" id="PF00581">
    <property type="entry name" value="Rhodanese"/>
    <property type="match status" value="1"/>
</dbReference>
<dbReference type="OrthoDB" id="9800872at2"/>
<dbReference type="RefSeq" id="WP_133756106.1">
    <property type="nucleotide sequence ID" value="NZ_CP171129.1"/>
</dbReference>
<dbReference type="InterPro" id="IPR001763">
    <property type="entry name" value="Rhodanese-like_dom"/>
</dbReference>
<keyword evidence="2" id="KW-0808">Transferase</keyword>
<dbReference type="Proteomes" id="UP000295371">
    <property type="component" value="Unassembled WGS sequence"/>
</dbReference>
<dbReference type="CDD" id="cd00158">
    <property type="entry name" value="RHOD"/>
    <property type="match status" value="1"/>
</dbReference>
<dbReference type="AlphaFoldDB" id="A0A4R7IWR6"/>